<comment type="caution">
    <text evidence="2">The sequence shown here is derived from an EMBL/GenBank/DDBJ whole genome shotgun (WGS) entry which is preliminary data.</text>
</comment>
<dbReference type="Proteomes" id="UP000807469">
    <property type="component" value="Unassembled WGS sequence"/>
</dbReference>
<proteinExistence type="predicted"/>
<accession>A0A9P6CRU0</accession>
<evidence type="ECO:0000313" key="2">
    <source>
        <dbReference type="EMBL" id="KAF9470394.1"/>
    </source>
</evidence>
<organism evidence="2 3">
    <name type="scientific">Pholiota conissans</name>
    <dbReference type="NCBI Taxonomy" id="109636"/>
    <lineage>
        <taxon>Eukaryota</taxon>
        <taxon>Fungi</taxon>
        <taxon>Dikarya</taxon>
        <taxon>Basidiomycota</taxon>
        <taxon>Agaricomycotina</taxon>
        <taxon>Agaricomycetes</taxon>
        <taxon>Agaricomycetidae</taxon>
        <taxon>Agaricales</taxon>
        <taxon>Agaricineae</taxon>
        <taxon>Strophariaceae</taxon>
        <taxon>Pholiota</taxon>
    </lineage>
</organism>
<keyword evidence="3" id="KW-1185">Reference proteome</keyword>
<evidence type="ECO:0000259" key="1">
    <source>
        <dbReference type="Pfam" id="PF22936"/>
    </source>
</evidence>
<feature type="non-terminal residue" evidence="2">
    <location>
        <position position="61"/>
    </location>
</feature>
<protein>
    <recommendedName>
        <fullName evidence="1">Retrovirus-related Pol polyprotein from transposon TNT 1-94-like beta-barrel domain-containing protein</fullName>
    </recommendedName>
</protein>
<gene>
    <name evidence="2" type="ORF">BDN70DRAFT_763338</name>
</gene>
<dbReference type="OrthoDB" id="5598079at2759"/>
<dbReference type="EMBL" id="MU156027">
    <property type="protein sequence ID" value="KAF9470394.1"/>
    <property type="molecule type" value="Genomic_DNA"/>
</dbReference>
<feature type="domain" description="Retrovirus-related Pol polyprotein from transposon TNT 1-94-like beta-barrel" evidence="1">
    <location>
        <begin position="1"/>
        <end position="60"/>
    </location>
</feature>
<dbReference type="Pfam" id="PF22936">
    <property type="entry name" value="Pol_BBD"/>
    <property type="match status" value="1"/>
</dbReference>
<dbReference type="InterPro" id="IPR054722">
    <property type="entry name" value="PolX-like_BBD"/>
</dbReference>
<name>A0A9P6CRU0_9AGAR</name>
<sequence length="61" mass="7248">MTPHLNWIRNYQPYRVPIRLADSRIIYSEGMGTVKFRPIIDGKTIRDVEFTRVLYVPALRN</sequence>
<evidence type="ECO:0000313" key="3">
    <source>
        <dbReference type="Proteomes" id="UP000807469"/>
    </source>
</evidence>
<dbReference type="AlphaFoldDB" id="A0A9P6CRU0"/>
<reference evidence="2" key="1">
    <citation type="submission" date="2020-11" db="EMBL/GenBank/DDBJ databases">
        <authorList>
            <consortium name="DOE Joint Genome Institute"/>
            <person name="Ahrendt S."/>
            <person name="Riley R."/>
            <person name="Andreopoulos W."/>
            <person name="Labutti K."/>
            <person name="Pangilinan J."/>
            <person name="Ruiz-Duenas F.J."/>
            <person name="Barrasa J.M."/>
            <person name="Sanchez-Garcia M."/>
            <person name="Camarero S."/>
            <person name="Miyauchi S."/>
            <person name="Serrano A."/>
            <person name="Linde D."/>
            <person name="Babiker R."/>
            <person name="Drula E."/>
            <person name="Ayuso-Fernandez I."/>
            <person name="Pacheco R."/>
            <person name="Padilla G."/>
            <person name="Ferreira P."/>
            <person name="Barriuso J."/>
            <person name="Kellner H."/>
            <person name="Castanera R."/>
            <person name="Alfaro M."/>
            <person name="Ramirez L."/>
            <person name="Pisabarro A.G."/>
            <person name="Kuo A."/>
            <person name="Tritt A."/>
            <person name="Lipzen A."/>
            <person name="He G."/>
            <person name="Yan M."/>
            <person name="Ng V."/>
            <person name="Cullen D."/>
            <person name="Martin F."/>
            <person name="Rosso M.-N."/>
            <person name="Henrissat B."/>
            <person name="Hibbett D."/>
            <person name="Martinez A.T."/>
            <person name="Grigoriev I.V."/>
        </authorList>
    </citation>
    <scope>NUCLEOTIDE SEQUENCE</scope>
    <source>
        <strain evidence="2">CIRM-BRFM 674</strain>
    </source>
</reference>